<protein>
    <submittedName>
        <fullName evidence="3">Uncharacterized protein</fullName>
    </submittedName>
</protein>
<proteinExistence type="predicted"/>
<keyword evidence="2" id="KW-1133">Transmembrane helix</keyword>
<feature type="compositionally biased region" description="Polar residues" evidence="1">
    <location>
        <begin position="142"/>
        <end position="155"/>
    </location>
</feature>
<keyword evidence="4" id="KW-1185">Reference proteome</keyword>
<reference evidence="3 4" key="1">
    <citation type="journal article" date="2019" name="Int. J. Syst. Evol. Microbiol.">
        <title>The Global Catalogue of Microorganisms (GCM) 10K type strain sequencing project: providing services to taxonomists for standard genome sequencing and annotation.</title>
        <authorList>
            <consortium name="The Broad Institute Genomics Platform"/>
            <consortium name="The Broad Institute Genome Sequencing Center for Infectious Disease"/>
            <person name="Wu L."/>
            <person name="Ma J."/>
        </authorList>
    </citation>
    <scope>NUCLEOTIDE SEQUENCE [LARGE SCALE GENOMIC DNA]</scope>
    <source>
        <strain evidence="3 4">JCM 15933</strain>
    </source>
</reference>
<feature type="transmembrane region" description="Helical" evidence="2">
    <location>
        <begin position="107"/>
        <end position="128"/>
    </location>
</feature>
<evidence type="ECO:0000313" key="4">
    <source>
        <dbReference type="Proteomes" id="UP001501470"/>
    </source>
</evidence>
<keyword evidence="2" id="KW-0812">Transmembrane</keyword>
<evidence type="ECO:0000256" key="2">
    <source>
        <dbReference type="SAM" id="Phobius"/>
    </source>
</evidence>
<gene>
    <name evidence="3" type="ORF">GCM10009827_014360</name>
</gene>
<comment type="caution">
    <text evidence="3">The sequence shown here is derived from an EMBL/GenBank/DDBJ whole genome shotgun (WGS) entry which is preliminary data.</text>
</comment>
<name>A0ABN1ZRH1_9ACTN</name>
<feature type="region of interest" description="Disordered" evidence="1">
    <location>
        <begin position="135"/>
        <end position="155"/>
    </location>
</feature>
<feature type="region of interest" description="Disordered" evidence="1">
    <location>
        <begin position="81"/>
        <end position="102"/>
    </location>
</feature>
<feature type="region of interest" description="Disordered" evidence="1">
    <location>
        <begin position="168"/>
        <end position="212"/>
    </location>
</feature>
<sequence length="212" mass="22516">MEVEQVFGRREVKTHRRLMQDELGESLGHLRMAAAHAADGASGALAPRVEYARKAVKPGLAKASGAAGTVLVIARERSLQASKQAEKMGRKGKKKMMKKESRTGRRWPMTIGGLLMAGAAVGAATALMRRRRANQAWDEYGSTRTASDTGSMLDSAKSTMDAGIDKAKTMGEAAKDRASDLIGSKGTNTGPAGSGEYEKHPMPQAASKNSRS</sequence>
<accession>A0ABN1ZRH1</accession>
<keyword evidence="2" id="KW-0472">Membrane</keyword>
<feature type="compositionally biased region" description="Basic and acidic residues" evidence="1">
    <location>
        <begin position="168"/>
        <end position="179"/>
    </location>
</feature>
<dbReference type="EMBL" id="BAAAQD010000002">
    <property type="protein sequence ID" value="GAA1502710.1"/>
    <property type="molecule type" value="Genomic_DNA"/>
</dbReference>
<evidence type="ECO:0000313" key="3">
    <source>
        <dbReference type="EMBL" id="GAA1502710.1"/>
    </source>
</evidence>
<organism evidence="3 4">
    <name type="scientific">Dactylosporangium maewongense</name>
    <dbReference type="NCBI Taxonomy" id="634393"/>
    <lineage>
        <taxon>Bacteria</taxon>
        <taxon>Bacillati</taxon>
        <taxon>Actinomycetota</taxon>
        <taxon>Actinomycetes</taxon>
        <taxon>Micromonosporales</taxon>
        <taxon>Micromonosporaceae</taxon>
        <taxon>Dactylosporangium</taxon>
    </lineage>
</organism>
<evidence type="ECO:0000256" key="1">
    <source>
        <dbReference type="SAM" id="MobiDB-lite"/>
    </source>
</evidence>
<dbReference type="Proteomes" id="UP001501470">
    <property type="component" value="Unassembled WGS sequence"/>
</dbReference>